<feature type="coiled-coil region" evidence="1">
    <location>
        <begin position="23"/>
        <end position="66"/>
    </location>
</feature>
<evidence type="ECO:0000256" key="2">
    <source>
        <dbReference type="SAM" id="MobiDB-lite"/>
    </source>
</evidence>
<sequence>MFAKVEHKCWSYRVLKPNICDVLEELKKANENLTQDNRGKSLATKVEALERENAQLRKELKQFSLSTETKELREKKLKEEKDPTNDEDFTRKQAKLDLLWELEECKALLVQQMEIYDKNKTQIKKLKQQAKDLKEKKAGKGGKGPKPEDNKAFENLKSKYKESQRKMKNKGRIISSGL</sequence>
<comment type="caution">
    <text evidence="3">The sequence shown here is derived from an EMBL/GenBank/DDBJ whole genome shotgun (WGS) entry which is preliminary data.</text>
</comment>
<feature type="region of interest" description="Disordered" evidence="2">
    <location>
        <begin position="127"/>
        <end position="178"/>
    </location>
</feature>
<dbReference type="Proteomes" id="UP000646548">
    <property type="component" value="Unassembled WGS sequence"/>
</dbReference>
<reference evidence="3" key="1">
    <citation type="journal article" name="BMC Genomics">
        <title>Long-read sequencing and de novo genome assembly of marine medaka (Oryzias melastigma).</title>
        <authorList>
            <person name="Liang P."/>
            <person name="Saqib H.S.A."/>
            <person name="Ni X."/>
            <person name="Shen Y."/>
        </authorList>
    </citation>
    <scope>NUCLEOTIDE SEQUENCE</scope>
    <source>
        <strain evidence="3">Bigg-433</strain>
    </source>
</reference>
<evidence type="ECO:0000313" key="3">
    <source>
        <dbReference type="EMBL" id="KAF6728014.1"/>
    </source>
</evidence>
<organism evidence="3 4">
    <name type="scientific">Oryzias melastigma</name>
    <name type="common">Marine medaka</name>
    <dbReference type="NCBI Taxonomy" id="30732"/>
    <lineage>
        <taxon>Eukaryota</taxon>
        <taxon>Metazoa</taxon>
        <taxon>Chordata</taxon>
        <taxon>Craniata</taxon>
        <taxon>Vertebrata</taxon>
        <taxon>Euteleostomi</taxon>
        <taxon>Actinopterygii</taxon>
        <taxon>Neopterygii</taxon>
        <taxon>Teleostei</taxon>
        <taxon>Neoteleostei</taxon>
        <taxon>Acanthomorphata</taxon>
        <taxon>Ovalentaria</taxon>
        <taxon>Atherinomorphae</taxon>
        <taxon>Beloniformes</taxon>
        <taxon>Adrianichthyidae</taxon>
        <taxon>Oryziinae</taxon>
        <taxon>Oryzias</taxon>
    </lineage>
</organism>
<evidence type="ECO:0000256" key="1">
    <source>
        <dbReference type="SAM" id="Coils"/>
    </source>
</evidence>
<protein>
    <submittedName>
        <fullName evidence="3">Uncharacterized protein</fullName>
    </submittedName>
</protein>
<accession>A0A834CEZ6</accession>
<feature type="compositionally biased region" description="Basic and acidic residues" evidence="2">
    <location>
        <begin position="145"/>
        <end position="165"/>
    </location>
</feature>
<feature type="compositionally biased region" description="Basic and acidic residues" evidence="2">
    <location>
        <begin position="129"/>
        <end position="138"/>
    </location>
</feature>
<dbReference type="AlphaFoldDB" id="A0A834CEZ6"/>
<dbReference type="EMBL" id="WKFB01000294">
    <property type="protein sequence ID" value="KAF6728014.1"/>
    <property type="molecule type" value="Genomic_DNA"/>
</dbReference>
<proteinExistence type="predicted"/>
<name>A0A834CEZ6_ORYME</name>
<gene>
    <name evidence="3" type="ORF">FQA47_008110</name>
</gene>
<keyword evidence="1" id="KW-0175">Coiled coil</keyword>
<evidence type="ECO:0000313" key="4">
    <source>
        <dbReference type="Proteomes" id="UP000646548"/>
    </source>
</evidence>